<evidence type="ECO:0000313" key="4">
    <source>
        <dbReference type="Proteomes" id="UP001327957"/>
    </source>
</evidence>
<accession>A0AAV9TIU2</accession>
<keyword evidence="2" id="KW-1133">Transmembrane helix</keyword>
<feature type="region of interest" description="Disordered" evidence="1">
    <location>
        <begin position="1"/>
        <end position="62"/>
    </location>
</feature>
<feature type="transmembrane region" description="Helical" evidence="2">
    <location>
        <begin position="124"/>
        <end position="144"/>
    </location>
</feature>
<organism evidence="3 4">
    <name type="scientific">Colletotrichum tabaci</name>
    <dbReference type="NCBI Taxonomy" id="1209068"/>
    <lineage>
        <taxon>Eukaryota</taxon>
        <taxon>Fungi</taxon>
        <taxon>Dikarya</taxon>
        <taxon>Ascomycota</taxon>
        <taxon>Pezizomycotina</taxon>
        <taxon>Sordariomycetes</taxon>
        <taxon>Hypocreomycetidae</taxon>
        <taxon>Glomerellales</taxon>
        <taxon>Glomerellaceae</taxon>
        <taxon>Colletotrichum</taxon>
        <taxon>Colletotrichum destructivum species complex</taxon>
    </lineage>
</organism>
<proteinExistence type="predicted"/>
<comment type="caution">
    <text evidence="3">The sequence shown here is derived from an EMBL/GenBank/DDBJ whole genome shotgun (WGS) entry which is preliminary data.</text>
</comment>
<reference evidence="3 4" key="1">
    <citation type="submission" date="2023-04" db="EMBL/GenBank/DDBJ databases">
        <title>Colletotrichum tabacum stain YC1 causing leaf anthracnose on Nicotiana tabacum(L.) cv.</title>
        <authorList>
            <person name="Ji Z."/>
            <person name="Wang M."/>
            <person name="Zhang J."/>
            <person name="Wang N."/>
            <person name="Zhou Z."/>
        </authorList>
    </citation>
    <scope>NUCLEOTIDE SEQUENCE [LARGE SCALE GENOMIC DNA]</scope>
    <source>
        <strain evidence="3 4">YC1</strain>
    </source>
</reference>
<dbReference type="Proteomes" id="UP001327957">
    <property type="component" value="Unassembled WGS sequence"/>
</dbReference>
<sequence>MESADTEAFQRAFKRRQRMAKKEQQQQQQQHQRSRKRLSTDDDTAGPQSKTPLGNDDDGNKQSATHAILDRAARGFHNYGESLRLAGWEYWDLLWQVVQLLWTRLGRPVAVAGFHYLLWPTMRYVIVGLTLAAVGAGFAAWASWKTHEAFFGLLPAVFSAGRRMTVLLASNTTTTTETTGAGVAAAAAGAPSAVAALVPWMQDFLHGIDYLGKTLPPPVVSLERHQHWHMGALVMEEALTRLPLPGCTSQEEGQWWPSLWECAWDKVQQGAEAMGEHDAGHHATATQALRREFQQGYALLASIHGKPAAEAAQNAGRLGRIMTNVGLVSDPATVRMRIARGRMHEFAGMLEAASGAREKMSVGTALGVITSLNDNMCSLSKTVALAVKKADLLVVDALGEGHGGGDDDDNESEPEHQHQLVLLGKTSGLVRTWHRASAQLCETARMTRSRLKEREAFAEVEGTELEGYQEQVGNLLTQTEGQGQGEGGAFDLAVGQAEAELEEMIHKYLSGMGRAYLEE</sequence>
<evidence type="ECO:0000256" key="1">
    <source>
        <dbReference type="SAM" id="MobiDB-lite"/>
    </source>
</evidence>
<keyword evidence="2" id="KW-0812">Transmembrane</keyword>
<evidence type="ECO:0000256" key="2">
    <source>
        <dbReference type="SAM" id="Phobius"/>
    </source>
</evidence>
<gene>
    <name evidence="3" type="ORF">QIS74_04922</name>
</gene>
<evidence type="ECO:0000313" key="3">
    <source>
        <dbReference type="EMBL" id="KAK6221193.1"/>
    </source>
</evidence>
<keyword evidence="4" id="KW-1185">Reference proteome</keyword>
<keyword evidence="2" id="KW-0472">Membrane</keyword>
<dbReference type="AlphaFoldDB" id="A0AAV9TIU2"/>
<name>A0AAV9TIU2_9PEZI</name>
<dbReference type="EMBL" id="JASAOK010000023">
    <property type="protein sequence ID" value="KAK6221193.1"/>
    <property type="molecule type" value="Genomic_DNA"/>
</dbReference>
<protein>
    <submittedName>
        <fullName evidence="3">Uncharacterized protein</fullName>
    </submittedName>
</protein>